<evidence type="ECO:0000256" key="2">
    <source>
        <dbReference type="ARBA" id="ARBA00022448"/>
    </source>
</evidence>
<dbReference type="EMBL" id="LGTL01000023">
    <property type="protein sequence ID" value="KPA75654.1"/>
    <property type="molecule type" value="Genomic_DNA"/>
</dbReference>
<dbReference type="GO" id="GO:0015031">
    <property type="term" value="P:protein transport"/>
    <property type="evidence" value="ECO:0007669"/>
    <property type="project" value="UniProtKB-KW"/>
</dbReference>
<dbReference type="InterPro" id="IPR032914">
    <property type="entry name" value="Vam6/VPS39/TRAP1"/>
</dbReference>
<dbReference type="GO" id="GO:0006914">
    <property type="term" value="P:autophagy"/>
    <property type="evidence" value="ECO:0007669"/>
    <property type="project" value="TreeGrafter"/>
</dbReference>
<evidence type="ECO:0000256" key="3">
    <source>
        <dbReference type="ARBA" id="ARBA00022490"/>
    </source>
</evidence>
<comment type="subcellular location">
    <subcellularLocation>
        <location evidence="1">Cytoplasm</location>
    </subcellularLocation>
</comment>
<evidence type="ECO:0000256" key="1">
    <source>
        <dbReference type="ARBA" id="ARBA00004496"/>
    </source>
</evidence>
<reference evidence="7 8" key="1">
    <citation type="submission" date="2015-07" db="EMBL/GenBank/DDBJ databases">
        <title>High-quality genome of monoxenous trypanosomatid Leptomonas pyrrhocoris.</title>
        <authorList>
            <person name="Flegontov P."/>
            <person name="Butenko A."/>
            <person name="Firsov S."/>
            <person name="Vlcek C."/>
            <person name="Logacheva M.D."/>
            <person name="Field M."/>
            <person name="Filatov D."/>
            <person name="Flegontova O."/>
            <person name="Gerasimov E."/>
            <person name="Jackson A.P."/>
            <person name="Kelly S."/>
            <person name="Opperdoes F."/>
            <person name="O'Reilly A."/>
            <person name="Votypka J."/>
            <person name="Yurchenko V."/>
            <person name="Lukes J."/>
        </authorList>
    </citation>
    <scope>NUCLEOTIDE SEQUENCE [LARGE SCALE GENOMIC DNA]</scope>
    <source>
        <strain evidence="7">H10</strain>
    </source>
</reference>
<feature type="region of interest" description="Disordered" evidence="5">
    <location>
        <begin position="55"/>
        <end position="74"/>
    </location>
</feature>
<keyword evidence="8" id="KW-1185">Reference proteome</keyword>
<dbReference type="RefSeq" id="XP_015654094.1">
    <property type="nucleotide sequence ID" value="XM_015807145.1"/>
</dbReference>
<evidence type="ECO:0000256" key="4">
    <source>
        <dbReference type="ARBA" id="ARBA00022927"/>
    </source>
</evidence>
<dbReference type="PANTHER" id="PTHR12894">
    <property type="entry name" value="CNH DOMAIN CONTAINING"/>
    <property type="match status" value="1"/>
</dbReference>
<dbReference type="GeneID" id="26908507"/>
<evidence type="ECO:0000313" key="8">
    <source>
        <dbReference type="Proteomes" id="UP000037923"/>
    </source>
</evidence>
<dbReference type="InterPro" id="IPR019453">
    <property type="entry name" value="VPS39/TGFA1_Znf"/>
</dbReference>
<name>A0A0M9FTC3_LEPPY</name>
<dbReference type="GO" id="GO:0016020">
    <property type="term" value="C:membrane"/>
    <property type="evidence" value="ECO:0007669"/>
    <property type="project" value="TreeGrafter"/>
</dbReference>
<accession>A0A0M9FTC3</accession>
<comment type="caution">
    <text evidence="7">The sequence shown here is derived from an EMBL/GenBank/DDBJ whole genome shotgun (WGS) entry which is preliminary data.</text>
</comment>
<dbReference type="Proteomes" id="UP000037923">
    <property type="component" value="Unassembled WGS sequence"/>
</dbReference>
<evidence type="ECO:0000313" key="7">
    <source>
        <dbReference type="EMBL" id="KPA75655.1"/>
    </source>
</evidence>
<dbReference type="EMBL" id="LGTL01000023">
    <property type="protein sequence ID" value="KPA75655.1"/>
    <property type="molecule type" value="Genomic_DNA"/>
</dbReference>
<dbReference type="VEuPathDB" id="TriTrypDB:LpyrH10_23_0070"/>
<proteinExistence type="predicted"/>
<dbReference type="InterPro" id="IPR001180">
    <property type="entry name" value="CNH_dom"/>
</dbReference>
<dbReference type="RefSeq" id="XP_015654093.1">
    <property type="nucleotide sequence ID" value="XM_015807144.1"/>
</dbReference>
<keyword evidence="2" id="KW-0813">Transport</keyword>
<dbReference type="PROSITE" id="PS50219">
    <property type="entry name" value="CNH"/>
    <property type="match status" value="1"/>
</dbReference>
<dbReference type="PANTHER" id="PTHR12894:SF27">
    <property type="entry name" value="TRANSFORMING GROWTH FACTOR-BETA RECEPTOR-ASSOCIATED PROTEIN 1"/>
    <property type="match status" value="1"/>
</dbReference>
<feature type="domain" description="CNH" evidence="6">
    <location>
        <begin position="25"/>
        <end position="324"/>
    </location>
</feature>
<dbReference type="Pfam" id="PF10367">
    <property type="entry name" value="zf-Vps39_C"/>
    <property type="match status" value="1"/>
</dbReference>
<evidence type="ECO:0000259" key="6">
    <source>
        <dbReference type="PROSITE" id="PS50219"/>
    </source>
</evidence>
<feature type="compositionally biased region" description="Low complexity" evidence="5">
    <location>
        <begin position="62"/>
        <end position="73"/>
    </location>
</feature>
<dbReference type="GO" id="GO:0005737">
    <property type="term" value="C:cytoplasm"/>
    <property type="evidence" value="ECO:0007669"/>
    <property type="project" value="UniProtKB-SubCell"/>
</dbReference>
<keyword evidence="4" id="KW-0653">Protein transport</keyword>
<gene>
    <name evidence="7" type="ORF">ABB37_08222</name>
</gene>
<organism evidence="7 8">
    <name type="scientific">Leptomonas pyrrhocoris</name>
    <name type="common">Firebug parasite</name>
    <dbReference type="NCBI Taxonomy" id="157538"/>
    <lineage>
        <taxon>Eukaryota</taxon>
        <taxon>Discoba</taxon>
        <taxon>Euglenozoa</taxon>
        <taxon>Kinetoplastea</taxon>
        <taxon>Metakinetoplastina</taxon>
        <taxon>Trypanosomatida</taxon>
        <taxon>Trypanosomatidae</taxon>
        <taxon>Leishmaniinae</taxon>
        <taxon>Leptomonas</taxon>
    </lineage>
</organism>
<dbReference type="OrthoDB" id="5325112at2759"/>
<sequence>MQSGEPNETLGVEAYRVVPLGEPVPFKIECLTTCDDLLLVGTSDSRLVVYRTEAKREEATNSSGSDASSPSSSLTLLQEITDPRRHAVRALTTIGDRHLLALVGDTIALYRLHREPSRSLQLREVTAIAGLKDTISFHVQQQKGLLSLAVLQRRRLAIYEATFAHLEFLLREAVTLPDGVRSFGWLGRSFLLGGRKEYFLYHTSSSSSTALYPTPRSGATPFVLPMAPIPEVLVAGDGGGMRALLSDGGEVPGDSRVRWTTPPVSLSYEHPYVVSQHSTGPHTLQVHLPLLTTLEESTVPRKNSLVQYIDIPKLAKVSQCLWTDYDCPMPTKATATNALARHPIVAANTSNRLFLLARTAIAAQAETLAARKLFAAADLLCQLCPHEVREETLTHVVVAGAMYRFLTLQDYAGCFHELSRIDADPRLAIQLFPGFLRREEAATCPLLSTTPPPTPVQAALPALVAYLQSRRINLLLRGQSLLTTEAARGQLACIDRALVLAWCALEAEAPLLALLQAENWCAVEDTAAVLREHEQWVALTVLQEVKGDYDEAAAELGRLVGAAVVETGAWNGLPTEVVVALQSFFAEHRNLPTSDEVYLPQSTILDWAASLQEDSPWSRSSTVANALIGVVTALTFFRRRALPPQQKLFAQHLTWVLGWVPPDNALRIFFSAQNVQQYAAVLRLLQNYTEMPGCTSKQLLRIAYLQLLFADTRVRVSEAALYEQYYKGLGDLLFAAPPSAPSLAEADRQRFRSRLDELLLTSSHVDLDAAEQYFNADAIKTQCVPERALIYRRRGAHRRAAEMFLDETDDMEGAIAYAKCASSENAGDAFTSLLELLLKPRHGAPRVAEALTILNTCDGVDAALVLPMLPADLPLAQLSSFLLHAFRSTATTYHMSAMDNSVLKAKLMSAQETHVRELSRSAVLEDATVCPVCQRKIRPDTVLAVYPNGLLVHQGCMRDEHVCPATHRDYRYDAYSLLEDL</sequence>
<keyword evidence="3" id="KW-0963">Cytoplasm</keyword>
<dbReference type="GO" id="GO:0034058">
    <property type="term" value="P:endosomal vesicle fusion"/>
    <property type="evidence" value="ECO:0007669"/>
    <property type="project" value="TreeGrafter"/>
</dbReference>
<evidence type="ECO:0000256" key="5">
    <source>
        <dbReference type="SAM" id="MobiDB-lite"/>
    </source>
</evidence>
<protein>
    <recommendedName>
        <fullName evidence="6">CNH domain-containing protein</fullName>
    </recommendedName>
</protein>
<dbReference type="AlphaFoldDB" id="A0A0M9FTC3"/>